<accession>A0ABW6ZUS8</accession>
<dbReference type="Proteomes" id="UP001604002">
    <property type="component" value="Unassembled WGS sequence"/>
</dbReference>
<dbReference type="RefSeq" id="WP_393991443.1">
    <property type="nucleotide sequence ID" value="NZ_JBAFVH010000002.1"/>
</dbReference>
<keyword evidence="2" id="KW-1185">Reference proteome</keyword>
<organism evidence="1 2">
    <name type="scientific">Xanthobacter oligotrophicus</name>
    <dbReference type="NCBI Taxonomy" id="2607286"/>
    <lineage>
        <taxon>Bacteria</taxon>
        <taxon>Pseudomonadati</taxon>
        <taxon>Pseudomonadota</taxon>
        <taxon>Alphaproteobacteria</taxon>
        <taxon>Hyphomicrobiales</taxon>
        <taxon>Xanthobacteraceae</taxon>
        <taxon>Xanthobacter</taxon>
    </lineage>
</organism>
<dbReference type="EMBL" id="JBAFVH010000002">
    <property type="protein sequence ID" value="MFG1371463.1"/>
    <property type="molecule type" value="Genomic_DNA"/>
</dbReference>
<evidence type="ECO:0000313" key="1">
    <source>
        <dbReference type="EMBL" id="MFG1371463.1"/>
    </source>
</evidence>
<proteinExistence type="predicted"/>
<gene>
    <name evidence="1" type="ORF">V5F32_04730</name>
</gene>
<evidence type="ECO:0000313" key="2">
    <source>
        <dbReference type="Proteomes" id="UP001604002"/>
    </source>
</evidence>
<protein>
    <submittedName>
        <fullName evidence="1">Uncharacterized protein</fullName>
    </submittedName>
</protein>
<reference evidence="1 2" key="1">
    <citation type="submission" date="2024-02" db="EMBL/GenBank/DDBJ databases">
        <title>Expansion and revision of Xanthobacter and proposal of Roseixanthobacter gen. nov.</title>
        <authorList>
            <person name="Soltysiak M.P.M."/>
            <person name="Jalihal A."/>
            <person name="Ory A."/>
            <person name="Chrisophersen C."/>
            <person name="Lee A.D."/>
            <person name="Boulton J."/>
            <person name="Springer M."/>
        </authorList>
    </citation>
    <scope>NUCLEOTIDE SEQUENCE [LARGE SCALE GENOMIC DNA]</scope>
    <source>
        <strain evidence="1 2">23A</strain>
    </source>
</reference>
<comment type="caution">
    <text evidence="1">The sequence shown here is derived from an EMBL/GenBank/DDBJ whole genome shotgun (WGS) entry which is preliminary data.</text>
</comment>
<name>A0ABW6ZUS8_9HYPH</name>
<sequence>MPSEPAPAERSPFDVSDTEIDAALTACDGDPRATIRALLVGQAYLEHQISRLKADASAGFRRRRCSQAEG</sequence>